<gene>
    <name evidence="1" type="ORF">GCM10009559_36500</name>
</gene>
<dbReference type="EMBL" id="BAAAHP010000100">
    <property type="protein sequence ID" value="GAA0941079.1"/>
    <property type="molecule type" value="Genomic_DNA"/>
</dbReference>
<evidence type="ECO:0008006" key="3">
    <source>
        <dbReference type="Google" id="ProtNLM"/>
    </source>
</evidence>
<sequence length="56" mass="6493">MRPCRECGTSPDPDAASALTWVHERDADGREHWLCPACARRHVRDIEAKLPHEWWA</sequence>
<name>A0ABN1QDD0_9PSEU</name>
<comment type="caution">
    <text evidence="1">The sequence shown here is derived from an EMBL/GenBank/DDBJ whole genome shotgun (WGS) entry which is preliminary data.</text>
</comment>
<keyword evidence="2" id="KW-1185">Reference proteome</keyword>
<accession>A0ABN1QDD0</accession>
<proteinExistence type="predicted"/>
<dbReference type="Proteomes" id="UP001499967">
    <property type="component" value="Unassembled WGS sequence"/>
</dbReference>
<evidence type="ECO:0000313" key="2">
    <source>
        <dbReference type="Proteomes" id="UP001499967"/>
    </source>
</evidence>
<evidence type="ECO:0000313" key="1">
    <source>
        <dbReference type="EMBL" id="GAA0941079.1"/>
    </source>
</evidence>
<reference evidence="1 2" key="1">
    <citation type="journal article" date="2019" name="Int. J. Syst. Evol. Microbiol.">
        <title>The Global Catalogue of Microorganisms (GCM) 10K type strain sequencing project: providing services to taxonomists for standard genome sequencing and annotation.</title>
        <authorList>
            <consortium name="The Broad Institute Genomics Platform"/>
            <consortium name="The Broad Institute Genome Sequencing Center for Infectious Disease"/>
            <person name="Wu L."/>
            <person name="Ma J."/>
        </authorList>
    </citation>
    <scope>NUCLEOTIDE SEQUENCE [LARGE SCALE GENOMIC DNA]</scope>
    <source>
        <strain evidence="1 2">JCM 11117</strain>
    </source>
</reference>
<dbReference type="RefSeq" id="WP_343942640.1">
    <property type="nucleotide sequence ID" value="NZ_BAAAHP010000100.1"/>
</dbReference>
<organism evidence="1 2">
    <name type="scientific">Pseudonocardia zijingensis</name>
    <dbReference type="NCBI Taxonomy" id="153376"/>
    <lineage>
        <taxon>Bacteria</taxon>
        <taxon>Bacillati</taxon>
        <taxon>Actinomycetota</taxon>
        <taxon>Actinomycetes</taxon>
        <taxon>Pseudonocardiales</taxon>
        <taxon>Pseudonocardiaceae</taxon>
        <taxon>Pseudonocardia</taxon>
    </lineage>
</organism>
<protein>
    <recommendedName>
        <fullName evidence="3">Small CPxCG-related zinc finger protein</fullName>
    </recommendedName>
</protein>